<gene>
    <name evidence="2" type="ORF">LSUB1_G002324</name>
</gene>
<reference evidence="2 3" key="1">
    <citation type="submission" date="2018-05" db="EMBL/GenBank/DDBJ databases">
        <title>Genome sequencing and assembly of the regulated plant pathogen Lachnellula willkommii and related sister species for the development of diagnostic species identification markers.</title>
        <authorList>
            <person name="Giroux E."/>
            <person name="Bilodeau G."/>
        </authorList>
    </citation>
    <scope>NUCLEOTIDE SEQUENCE [LARGE SCALE GENOMIC DNA]</scope>
    <source>
        <strain evidence="2 3">CBS 197.66</strain>
    </source>
</reference>
<feature type="region of interest" description="Disordered" evidence="1">
    <location>
        <begin position="89"/>
        <end position="122"/>
    </location>
</feature>
<organism evidence="2 3">
    <name type="scientific">Lachnellula subtilissima</name>
    <dbReference type="NCBI Taxonomy" id="602034"/>
    <lineage>
        <taxon>Eukaryota</taxon>
        <taxon>Fungi</taxon>
        <taxon>Dikarya</taxon>
        <taxon>Ascomycota</taxon>
        <taxon>Pezizomycotina</taxon>
        <taxon>Leotiomycetes</taxon>
        <taxon>Helotiales</taxon>
        <taxon>Lachnaceae</taxon>
        <taxon>Lachnellula</taxon>
    </lineage>
</organism>
<dbReference type="EMBL" id="QGMJ01000281">
    <property type="protein sequence ID" value="TVY38497.1"/>
    <property type="molecule type" value="Genomic_DNA"/>
</dbReference>
<keyword evidence="3" id="KW-1185">Reference proteome</keyword>
<dbReference type="AlphaFoldDB" id="A0A8H8UCA3"/>
<name>A0A8H8UCA3_9HELO</name>
<feature type="compositionally biased region" description="Polar residues" evidence="1">
    <location>
        <begin position="36"/>
        <end position="47"/>
    </location>
</feature>
<proteinExistence type="predicted"/>
<accession>A0A8H8UCA3</accession>
<evidence type="ECO:0000313" key="3">
    <source>
        <dbReference type="Proteomes" id="UP000462212"/>
    </source>
</evidence>
<dbReference type="Proteomes" id="UP000462212">
    <property type="component" value="Unassembled WGS sequence"/>
</dbReference>
<feature type="compositionally biased region" description="Basic and acidic residues" evidence="1">
    <location>
        <begin position="107"/>
        <end position="122"/>
    </location>
</feature>
<dbReference type="OrthoDB" id="10436535at2759"/>
<comment type="caution">
    <text evidence="2">The sequence shown here is derived from an EMBL/GenBank/DDBJ whole genome shotgun (WGS) entry which is preliminary data.</text>
</comment>
<evidence type="ECO:0000256" key="1">
    <source>
        <dbReference type="SAM" id="MobiDB-lite"/>
    </source>
</evidence>
<feature type="non-terminal residue" evidence="2">
    <location>
        <position position="1"/>
    </location>
</feature>
<feature type="region of interest" description="Disordered" evidence="1">
    <location>
        <begin position="1"/>
        <end position="47"/>
    </location>
</feature>
<sequence length="122" mass="13796">MRKDPECLSRSSTNIPRFPISYGPKEKKHPRHAKNSPDTFRNLTSPCPKNVAQEARTHIFVHVVFPGQKKGPKINKKAVQTVKGWWKGRGIGRGEGRSASVAARFRNPSERRLSGDFLPKHE</sequence>
<protein>
    <submittedName>
        <fullName evidence="2">Uncharacterized protein</fullName>
    </submittedName>
</protein>
<evidence type="ECO:0000313" key="2">
    <source>
        <dbReference type="EMBL" id="TVY38497.1"/>
    </source>
</evidence>